<feature type="region of interest" description="Disordered" evidence="1">
    <location>
        <begin position="1"/>
        <end position="25"/>
    </location>
</feature>
<dbReference type="OrthoDB" id="4835at2759"/>
<dbReference type="Gramene" id="PRQ37808">
    <property type="protein sequence ID" value="PRQ37808"/>
    <property type="gene ID" value="RchiOBHm_Chr4g0406801"/>
</dbReference>
<dbReference type="GO" id="GO:0010019">
    <property type="term" value="P:chloroplast-nucleus signaling pathway"/>
    <property type="evidence" value="ECO:0007669"/>
    <property type="project" value="TreeGrafter"/>
</dbReference>
<protein>
    <recommendedName>
        <fullName evidence="2">GUN4-like domain-containing protein</fullName>
    </recommendedName>
</protein>
<dbReference type="Pfam" id="PF05419">
    <property type="entry name" value="GUN4"/>
    <property type="match status" value="1"/>
</dbReference>
<evidence type="ECO:0000313" key="4">
    <source>
        <dbReference type="Proteomes" id="UP000238479"/>
    </source>
</evidence>
<dbReference type="Gene3D" id="1.10.10.1770">
    <property type="entry name" value="Gun4-like"/>
    <property type="match status" value="1"/>
</dbReference>
<dbReference type="GO" id="GO:0046906">
    <property type="term" value="F:tetrapyrrole binding"/>
    <property type="evidence" value="ECO:0007669"/>
    <property type="project" value="TreeGrafter"/>
</dbReference>
<dbReference type="GO" id="GO:0009507">
    <property type="term" value="C:chloroplast"/>
    <property type="evidence" value="ECO:0007669"/>
    <property type="project" value="TreeGrafter"/>
</dbReference>
<dbReference type="PANTHER" id="PTHR34800">
    <property type="entry name" value="TETRAPYRROLE-BINDING PROTEIN, CHLOROPLASTIC"/>
    <property type="match status" value="1"/>
</dbReference>
<dbReference type="SUPFAM" id="SSF140869">
    <property type="entry name" value="GUN4-like"/>
    <property type="match status" value="1"/>
</dbReference>
<evidence type="ECO:0000259" key="2">
    <source>
        <dbReference type="Pfam" id="PF05419"/>
    </source>
</evidence>
<organism evidence="3 4">
    <name type="scientific">Rosa chinensis</name>
    <name type="common">China rose</name>
    <dbReference type="NCBI Taxonomy" id="74649"/>
    <lineage>
        <taxon>Eukaryota</taxon>
        <taxon>Viridiplantae</taxon>
        <taxon>Streptophyta</taxon>
        <taxon>Embryophyta</taxon>
        <taxon>Tracheophyta</taxon>
        <taxon>Spermatophyta</taxon>
        <taxon>Magnoliopsida</taxon>
        <taxon>eudicotyledons</taxon>
        <taxon>Gunneridae</taxon>
        <taxon>Pentapetalae</taxon>
        <taxon>rosids</taxon>
        <taxon>fabids</taxon>
        <taxon>Rosales</taxon>
        <taxon>Rosaceae</taxon>
        <taxon>Rosoideae</taxon>
        <taxon>Rosoideae incertae sedis</taxon>
        <taxon>Rosa</taxon>
    </lineage>
</organism>
<evidence type="ECO:0000256" key="1">
    <source>
        <dbReference type="SAM" id="MobiDB-lite"/>
    </source>
</evidence>
<dbReference type="AlphaFoldDB" id="A0A2P6QUF4"/>
<dbReference type="PANTHER" id="PTHR34800:SF1">
    <property type="entry name" value="TETRAPYRROLE-BINDING PROTEIN, CHLOROPLASTIC"/>
    <property type="match status" value="1"/>
</dbReference>
<feature type="compositionally biased region" description="Polar residues" evidence="1">
    <location>
        <begin position="1"/>
        <end position="10"/>
    </location>
</feature>
<dbReference type="InterPro" id="IPR008629">
    <property type="entry name" value="GUN4-like"/>
</dbReference>
<dbReference type="STRING" id="74649.A0A2P6QUF4"/>
<dbReference type="Gene3D" id="1.25.40.620">
    <property type="match status" value="1"/>
</dbReference>
<gene>
    <name evidence="3" type="ORF">RchiOBHm_Chr4g0406801</name>
</gene>
<evidence type="ECO:0000313" key="3">
    <source>
        <dbReference type="EMBL" id="PRQ37808.1"/>
    </source>
</evidence>
<dbReference type="FunFam" id="1.10.10.1770:FF:000001">
    <property type="entry name" value="Tetrapyrrole-binding protein, chloroplastic"/>
    <property type="match status" value="1"/>
</dbReference>
<dbReference type="EMBL" id="PDCK01000042">
    <property type="protein sequence ID" value="PRQ37808.1"/>
    <property type="molecule type" value="Genomic_DNA"/>
</dbReference>
<dbReference type="OMA" id="ITISHTP"/>
<comment type="caution">
    <text evidence="3">The sequence shown here is derived from an EMBL/GenBank/DDBJ whole genome shotgun (WGS) entry which is preliminary data.</text>
</comment>
<dbReference type="InterPro" id="IPR037215">
    <property type="entry name" value="GUN4-like_sf"/>
</dbReference>
<dbReference type="CDD" id="cd16383">
    <property type="entry name" value="GUN4"/>
    <property type="match status" value="1"/>
</dbReference>
<proteinExistence type="predicted"/>
<sequence length="276" mass="31100">MAVNTFQSTYHNHHSTTHDIPPSTTTLFLKPTHTTVTSSPLSSHHHLHSLVISSTKTFSVSPTTSFSTPSSSSSSSKSNTFDLLQQHLSAQNFREADEETRRLLIVLAGEAAQKRGYVFFSEVQFIPEADLKAIDDLWRQHSNNRFGYSVQKRIFFGKVNQDFTNFFIKVGWMKKLDTEVDQYNYRAFPNEFIWELNDDTPEGHLPLTNALRGTQLLKCVLNHPAFKNTEEEEERLLQAGRAAVEGNKAASGGGLKGLMDGSKPLNKRVLESDYSF</sequence>
<feature type="domain" description="GUN4-like" evidence="2">
    <location>
        <begin position="75"/>
        <end position="224"/>
    </location>
</feature>
<name>A0A2P6QUF4_ROSCH</name>
<keyword evidence="4" id="KW-1185">Reference proteome</keyword>
<reference evidence="3 4" key="1">
    <citation type="journal article" date="2018" name="Nat. Genet.">
        <title>The Rosa genome provides new insights in the design of modern roses.</title>
        <authorList>
            <person name="Bendahmane M."/>
        </authorList>
    </citation>
    <scope>NUCLEOTIDE SEQUENCE [LARGE SCALE GENOMIC DNA]</scope>
    <source>
        <strain evidence="4">cv. Old Blush</strain>
    </source>
</reference>
<dbReference type="Proteomes" id="UP000238479">
    <property type="component" value="Chromosome 4"/>
</dbReference>
<accession>A0A2P6QUF4</accession>